<keyword evidence="1" id="KW-0862">Zinc</keyword>
<evidence type="ECO:0000259" key="3">
    <source>
        <dbReference type="PROSITE" id="PS50158"/>
    </source>
</evidence>
<feature type="region of interest" description="Disordered" evidence="2">
    <location>
        <begin position="22"/>
        <end position="50"/>
    </location>
</feature>
<feature type="compositionally biased region" description="Acidic residues" evidence="2">
    <location>
        <begin position="28"/>
        <end position="37"/>
    </location>
</feature>
<evidence type="ECO:0000256" key="1">
    <source>
        <dbReference type="PROSITE-ProRule" id="PRU00047"/>
    </source>
</evidence>
<feature type="domain" description="CCHC-type" evidence="3">
    <location>
        <begin position="6"/>
        <end position="20"/>
    </location>
</feature>
<organism evidence="4 5">
    <name type="scientific">Orchesella dallaii</name>
    <dbReference type="NCBI Taxonomy" id="48710"/>
    <lineage>
        <taxon>Eukaryota</taxon>
        <taxon>Metazoa</taxon>
        <taxon>Ecdysozoa</taxon>
        <taxon>Arthropoda</taxon>
        <taxon>Hexapoda</taxon>
        <taxon>Collembola</taxon>
        <taxon>Entomobryomorpha</taxon>
        <taxon>Entomobryoidea</taxon>
        <taxon>Orchesellidae</taxon>
        <taxon>Orchesellinae</taxon>
        <taxon>Orchesella</taxon>
    </lineage>
</organism>
<evidence type="ECO:0000256" key="2">
    <source>
        <dbReference type="SAM" id="MobiDB-lite"/>
    </source>
</evidence>
<keyword evidence="1" id="KW-0863">Zinc-finger</keyword>
<dbReference type="PROSITE" id="PS50158">
    <property type="entry name" value="ZF_CCHC"/>
    <property type="match status" value="1"/>
</dbReference>
<evidence type="ECO:0000313" key="5">
    <source>
        <dbReference type="Proteomes" id="UP001642540"/>
    </source>
</evidence>
<name>A0ABP1RW74_9HEXA</name>
<dbReference type="SUPFAM" id="SSF57756">
    <property type="entry name" value="Retrovirus zinc finger-like domains"/>
    <property type="match status" value="1"/>
</dbReference>
<dbReference type="Gene3D" id="4.10.60.10">
    <property type="entry name" value="Zinc finger, CCHC-type"/>
    <property type="match status" value="1"/>
</dbReference>
<sequence>MRDIQCYACSEYGHYARHCPIPPRLHDDSDESQDEDFMYNGQMDEPEDWEPLQPLPVAALPMLEEENWESSSDEGLGNEPYYPD</sequence>
<protein>
    <recommendedName>
        <fullName evidence="3">CCHC-type domain-containing protein</fullName>
    </recommendedName>
</protein>
<dbReference type="InterPro" id="IPR036875">
    <property type="entry name" value="Znf_CCHC_sf"/>
</dbReference>
<feature type="region of interest" description="Disordered" evidence="2">
    <location>
        <begin position="64"/>
        <end position="84"/>
    </location>
</feature>
<evidence type="ECO:0000313" key="4">
    <source>
        <dbReference type="EMBL" id="CAL8136930.1"/>
    </source>
</evidence>
<dbReference type="Pfam" id="PF00098">
    <property type="entry name" value="zf-CCHC"/>
    <property type="match status" value="1"/>
</dbReference>
<gene>
    <name evidence="4" type="ORF">ODALV1_LOCUS26685</name>
</gene>
<dbReference type="EMBL" id="CAXLJM020000112">
    <property type="protein sequence ID" value="CAL8136930.1"/>
    <property type="molecule type" value="Genomic_DNA"/>
</dbReference>
<comment type="caution">
    <text evidence="4">The sequence shown here is derived from an EMBL/GenBank/DDBJ whole genome shotgun (WGS) entry which is preliminary data.</text>
</comment>
<reference evidence="4 5" key="1">
    <citation type="submission" date="2024-08" db="EMBL/GenBank/DDBJ databases">
        <authorList>
            <person name="Cucini C."/>
            <person name="Frati F."/>
        </authorList>
    </citation>
    <scope>NUCLEOTIDE SEQUENCE [LARGE SCALE GENOMIC DNA]</scope>
</reference>
<dbReference type="Proteomes" id="UP001642540">
    <property type="component" value="Unassembled WGS sequence"/>
</dbReference>
<keyword evidence="1" id="KW-0479">Metal-binding</keyword>
<proteinExistence type="predicted"/>
<accession>A0ABP1RW74</accession>
<dbReference type="InterPro" id="IPR001878">
    <property type="entry name" value="Znf_CCHC"/>
</dbReference>
<keyword evidence="5" id="KW-1185">Reference proteome</keyword>